<proteinExistence type="predicted"/>
<protein>
    <submittedName>
        <fullName evidence="4">Anti-sigma factor</fullName>
    </submittedName>
</protein>
<evidence type="ECO:0000259" key="3">
    <source>
        <dbReference type="Pfam" id="PF10099"/>
    </source>
</evidence>
<sequence>MQHNSLNDLVLIALGDAPSSAGSAHVSECSQCARELAELVRVVDAGRAPEQVELAEPPPEVWSGICAELNLDLDPEGTAEERPAPPRSESSRADGSPNRQHAADTLWTEADDPGSRSGVGNKSGGRRGRRTAFVAVVAALLGAAAGSGITWWAVEQDRQPAVAGSSRALTPLVPSALGSARVGDVSGQRKLDIKVEGLPKTSGYFEVWLMDRSHTKLISMGVLGPEGHAVLPVPDNLDLKDYPYVDVSDQAYNGSPEHSGKSIVRGQFAGA</sequence>
<feature type="compositionally biased region" description="Basic and acidic residues" evidence="1">
    <location>
        <begin position="79"/>
        <end position="92"/>
    </location>
</feature>
<organism evidence="4 5">
    <name type="scientific">Streptomyces rubiginosohelvolus</name>
    <dbReference type="NCBI Taxonomy" id="67362"/>
    <lineage>
        <taxon>Bacteria</taxon>
        <taxon>Bacillati</taxon>
        <taxon>Actinomycetota</taxon>
        <taxon>Actinomycetes</taxon>
        <taxon>Kitasatosporales</taxon>
        <taxon>Streptomycetaceae</taxon>
        <taxon>Streptomyces</taxon>
    </lineage>
</organism>
<keyword evidence="2" id="KW-0472">Membrane</keyword>
<dbReference type="Proteomes" id="UP001598352">
    <property type="component" value="Unassembled WGS sequence"/>
</dbReference>
<comment type="caution">
    <text evidence="4">The sequence shown here is derived from an EMBL/GenBank/DDBJ whole genome shotgun (WGS) entry which is preliminary data.</text>
</comment>
<evidence type="ECO:0000256" key="2">
    <source>
        <dbReference type="SAM" id="Phobius"/>
    </source>
</evidence>
<dbReference type="Pfam" id="PF10099">
    <property type="entry name" value="RskA_C"/>
    <property type="match status" value="1"/>
</dbReference>
<dbReference type="EMBL" id="JBHXKZ010000023">
    <property type="protein sequence ID" value="MFD4825836.1"/>
    <property type="molecule type" value="Genomic_DNA"/>
</dbReference>
<keyword evidence="5" id="KW-1185">Reference proteome</keyword>
<dbReference type="InterPro" id="IPR018764">
    <property type="entry name" value="RskA_C"/>
</dbReference>
<feature type="transmembrane region" description="Helical" evidence="2">
    <location>
        <begin position="132"/>
        <end position="154"/>
    </location>
</feature>
<name>A0ABW6F923_9ACTN</name>
<evidence type="ECO:0000313" key="4">
    <source>
        <dbReference type="EMBL" id="MFD4825836.1"/>
    </source>
</evidence>
<gene>
    <name evidence="4" type="ORF">ACFWOQ_25025</name>
</gene>
<feature type="domain" description="Anti-sigma K factor RskA C-terminal" evidence="3">
    <location>
        <begin position="134"/>
        <end position="260"/>
    </location>
</feature>
<evidence type="ECO:0000313" key="5">
    <source>
        <dbReference type="Proteomes" id="UP001598352"/>
    </source>
</evidence>
<dbReference type="RefSeq" id="WP_382775891.1">
    <property type="nucleotide sequence ID" value="NZ_JBHXKZ010000023.1"/>
</dbReference>
<keyword evidence="2" id="KW-0812">Transmembrane</keyword>
<keyword evidence="2" id="KW-1133">Transmembrane helix</keyword>
<accession>A0ABW6F923</accession>
<evidence type="ECO:0000256" key="1">
    <source>
        <dbReference type="SAM" id="MobiDB-lite"/>
    </source>
</evidence>
<feature type="region of interest" description="Disordered" evidence="1">
    <location>
        <begin position="76"/>
        <end position="126"/>
    </location>
</feature>
<reference evidence="4 5" key="1">
    <citation type="submission" date="2024-09" db="EMBL/GenBank/DDBJ databases">
        <title>The Natural Products Discovery Center: Release of the First 8490 Sequenced Strains for Exploring Actinobacteria Biosynthetic Diversity.</title>
        <authorList>
            <person name="Kalkreuter E."/>
            <person name="Kautsar S.A."/>
            <person name="Yang D."/>
            <person name="Bader C.D."/>
            <person name="Teijaro C.N."/>
            <person name="Fluegel L."/>
            <person name="Davis C.M."/>
            <person name="Simpson J.R."/>
            <person name="Lauterbach L."/>
            <person name="Steele A.D."/>
            <person name="Gui C."/>
            <person name="Meng S."/>
            <person name="Li G."/>
            <person name="Viehrig K."/>
            <person name="Ye F."/>
            <person name="Su P."/>
            <person name="Kiefer A.F."/>
            <person name="Nichols A."/>
            <person name="Cepeda A.J."/>
            <person name="Yan W."/>
            <person name="Fan B."/>
            <person name="Jiang Y."/>
            <person name="Adhikari A."/>
            <person name="Zheng C.-J."/>
            <person name="Schuster L."/>
            <person name="Cowan T.M."/>
            <person name="Smanski M.J."/>
            <person name="Chevrette M.G."/>
            <person name="De Carvalho L.P.S."/>
            <person name="Shen B."/>
        </authorList>
    </citation>
    <scope>NUCLEOTIDE SEQUENCE [LARGE SCALE GENOMIC DNA]</scope>
    <source>
        <strain evidence="4 5">NPDC058428</strain>
    </source>
</reference>